<dbReference type="Gene3D" id="2.40.340.10">
    <property type="entry name" value="MoeA, C-terminal, domain IV"/>
    <property type="match status" value="1"/>
</dbReference>
<dbReference type="InterPro" id="IPR036425">
    <property type="entry name" value="MoaB/Mog-like_dom_sf"/>
</dbReference>
<dbReference type="UniPathway" id="UPA00344"/>
<dbReference type="Pfam" id="PF03454">
    <property type="entry name" value="MoeA_C"/>
    <property type="match status" value="1"/>
</dbReference>
<evidence type="ECO:0000313" key="7">
    <source>
        <dbReference type="EMBL" id="EKC33936.1"/>
    </source>
</evidence>
<comment type="similarity">
    <text evidence="5">Belongs to the MoeA family.</text>
</comment>
<dbReference type="Gene3D" id="2.170.190.11">
    <property type="entry name" value="Molybdopterin biosynthesis moea protein, domain 3"/>
    <property type="match status" value="2"/>
</dbReference>
<name>K1RIA0_MAGGI</name>
<dbReference type="FunFam" id="3.40.980.10:FF:000001">
    <property type="entry name" value="Molybdopterin molybdenumtransferase"/>
    <property type="match status" value="1"/>
</dbReference>
<proteinExistence type="inferred from homology"/>
<dbReference type="SUPFAM" id="SSF53218">
    <property type="entry name" value="Molybdenum cofactor biosynthesis proteins"/>
    <property type="match status" value="1"/>
</dbReference>
<dbReference type="InterPro" id="IPR001453">
    <property type="entry name" value="MoaB/Mog_dom"/>
</dbReference>
<keyword evidence="5" id="KW-0460">Magnesium</keyword>
<evidence type="ECO:0000259" key="6">
    <source>
        <dbReference type="SMART" id="SM00852"/>
    </source>
</evidence>
<dbReference type="InterPro" id="IPR038987">
    <property type="entry name" value="MoeA-like"/>
</dbReference>
<keyword evidence="5" id="KW-0479">Metal-binding</keyword>
<dbReference type="GO" id="GO:0061598">
    <property type="term" value="F:molybdopterin adenylyltransferase activity"/>
    <property type="evidence" value="ECO:0007669"/>
    <property type="project" value="UniProtKB-UniRule"/>
</dbReference>
<dbReference type="SMART" id="SM00852">
    <property type="entry name" value="MoCF_biosynth"/>
    <property type="match status" value="1"/>
</dbReference>
<reference evidence="7" key="1">
    <citation type="journal article" date="2012" name="Nature">
        <title>The oyster genome reveals stress adaptation and complexity of shell formation.</title>
        <authorList>
            <person name="Zhang G."/>
            <person name="Fang X."/>
            <person name="Guo X."/>
            <person name="Li L."/>
            <person name="Luo R."/>
            <person name="Xu F."/>
            <person name="Yang P."/>
            <person name="Zhang L."/>
            <person name="Wang X."/>
            <person name="Qi H."/>
            <person name="Xiong Z."/>
            <person name="Que H."/>
            <person name="Xie Y."/>
            <person name="Holland P.W."/>
            <person name="Paps J."/>
            <person name="Zhu Y."/>
            <person name="Wu F."/>
            <person name="Chen Y."/>
            <person name="Wang J."/>
            <person name="Peng C."/>
            <person name="Meng J."/>
            <person name="Yang L."/>
            <person name="Liu J."/>
            <person name="Wen B."/>
            <person name="Zhang N."/>
            <person name="Huang Z."/>
            <person name="Zhu Q."/>
            <person name="Feng Y."/>
            <person name="Mount A."/>
            <person name="Hedgecock D."/>
            <person name="Xu Z."/>
            <person name="Liu Y."/>
            <person name="Domazet-Loso T."/>
            <person name="Du Y."/>
            <person name="Sun X."/>
            <person name="Zhang S."/>
            <person name="Liu B."/>
            <person name="Cheng P."/>
            <person name="Jiang X."/>
            <person name="Li J."/>
            <person name="Fan D."/>
            <person name="Wang W."/>
            <person name="Fu W."/>
            <person name="Wang T."/>
            <person name="Wang B."/>
            <person name="Zhang J."/>
            <person name="Peng Z."/>
            <person name="Li Y."/>
            <person name="Li N."/>
            <person name="Wang J."/>
            <person name="Chen M."/>
            <person name="He Y."/>
            <person name="Tan F."/>
            <person name="Song X."/>
            <person name="Zheng Q."/>
            <person name="Huang R."/>
            <person name="Yang H."/>
            <person name="Du X."/>
            <person name="Chen L."/>
            <person name="Yang M."/>
            <person name="Gaffney P.M."/>
            <person name="Wang S."/>
            <person name="Luo L."/>
            <person name="She Z."/>
            <person name="Ming Y."/>
            <person name="Huang W."/>
            <person name="Zhang S."/>
            <person name="Huang B."/>
            <person name="Zhang Y."/>
            <person name="Qu T."/>
            <person name="Ni P."/>
            <person name="Miao G."/>
            <person name="Wang J."/>
            <person name="Wang Q."/>
            <person name="Steinberg C.E."/>
            <person name="Wang H."/>
            <person name="Li N."/>
            <person name="Qian L."/>
            <person name="Zhang G."/>
            <person name="Li Y."/>
            <person name="Yang H."/>
            <person name="Liu X."/>
            <person name="Wang J."/>
            <person name="Yin Y."/>
            <person name="Wang J."/>
        </authorList>
    </citation>
    <scope>NUCLEOTIDE SEQUENCE [LARGE SCALE GENOMIC DNA]</scope>
    <source>
        <strain evidence="7">05x7-T-G4-1.051#20</strain>
    </source>
</reference>
<comment type="catalytic activity">
    <reaction evidence="5">
        <text>molybdopterin + ATP + H(+) = adenylyl-molybdopterin + diphosphate</text>
        <dbReference type="Rhea" id="RHEA:31331"/>
        <dbReference type="ChEBI" id="CHEBI:15378"/>
        <dbReference type="ChEBI" id="CHEBI:30616"/>
        <dbReference type="ChEBI" id="CHEBI:33019"/>
        <dbReference type="ChEBI" id="CHEBI:58698"/>
        <dbReference type="ChEBI" id="CHEBI:62727"/>
    </reaction>
</comment>
<dbReference type="GO" id="GO:0006777">
    <property type="term" value="P:Mo-molybdopterin cofactor biosynthetic process"/>
    <property type="evidence" value="ECO:0007669"/>
    <property type="project" value="UniProtKB-UniRule"/>
</dbReference>
<dbReference type="InterPro" id="IPR036688">
    <property type="entry name" value="MoeA_C_domain_IV_sf"/>
</dbReference>
<dbReference type="InterPro" id="IPR036135">
    <property type="entry name" value="MoeA_linker/N_sf"/>
</dbReference>
<dbReference type="CDD" id="cd00887">
    <property type="entry name" value="MoeA"/>
    <property type="match status" value="1"/>
</dbReference>
<dbReference type="PROSITE" id="PS01079">
    <property type="entry name" value="MOCF_BIOSYNTHESIS_2"/>
    <property type="match status" value="1"/>
</dbReference>
<gene>
    <name evidence="7" type="ORF">CGI_10017869</name>
</gene>
<sequence>MEKTNMAMTTIAIITTIMASSKTSNHDISRVAYRPRKSTYPMISVDEALRIVLEHAQPLGAEEIGLRECLCRFLADDVHAIDPLPPFPASVKDGYAVIAADGAGNRLVLGDSTAGSVRPIERQATYAVELFSRLSNYGLMEGSAGAWSHWVLCQFMNGILGPADVVFAVRSVYFTEQQVSLSQRLPPKGVVTSGFCVRINTGAPLPVGADSVVQVEDTILVKEEDDGRTEVEIKIMVAPKRGQDIRPVGSDIAKGEKVLEKSQKIGPSELGILATVGAARVTCYRLPVVGVMSTGNELVEPDEALQEGKIRDSNRTTLIAQLLEHGFPVVDLGVADDTVEALLTKLTESLRKCDVIVTSGGVSMGDKDLLKHVLTDLNADLKFGRVFMKPGKPTAFATLDEGRKLFFGLPGNPVSAVVTCNLYVIPALNKMAGNPSPKRTMIRARIADKIHLDPRPEYHRALLTWHPDDPIPQAISTGNQMSSRLLSMRTANALLVLPPKTEVLQTIESGALVDAMIIGRL</sequence>
<dbReference type="NCBIfam" id="TIGR00177">
    <property type="entry name" value="molyb_syn"/>
    <property type="match status" value="1"/>
</dbReference>
<organism evidence="7">
    <name type="scientific">Magallana gigas</name>
    <name type="common">Pacific oyster</name>
    <name type="synonym">Crassostrea gigas</name>
    <dbReference type="NCBI Taxonomy" id="29159"/>
    <lineage>
        <taxon>Eukaryota</taxon>
        <taxon>Metazoa</taxon>
        <taxon>Spiralia</taxon>
        <taxon>Lophotrochozoa</taxon>
        <taxon>Mollusca</taxon>
        <taxon>Bivalvia</taxon>
        <taxon>Autobranchia</taxon>
        <taxon>Pteriomorphia</taxon>
        <taxon>Ostreida</taxon>
        <taxon>Ostreoidea</taxon>
        <taxon>Ostreidae</taxon>
        <taxon>Magallana</taxon>
    </lineage>
</organism>
<dbReference type="EMBL" id="JH817490">
    <property type="protein sequence ID" value="EKC33936.1"/>
    <property type="molecule type" value="Genomic_DNA"/>
</dbReference>
<dbReference type="FunCoup" id="K1RIA0">
    <property type="interactions" value="628"/>
</dbReference>
<feature type="domain" description="MoaB/Mog" evidence="6">
    <location>
        <begin position="290"/>
        <end position="430"/>
    </location>
</feature>
<evidence type="ECO:0000256" key="5">
    <source>
        <dbReference type="RuleBase" id="RU365090"/>
    </source>
</evidence>
<comment type="catalytic activity">
    <reaction evidence="5">
        <text>adenylyl-molybdopterin + molybdate = Mo-molybdopterin + AMP + H(+)</text>
        <dbReference type="Rhea" id="RHEA:35047"/>
        <dbReference type="ChEBI" id="CHEBI:15378"/>
        <dbReference type="ChEBI" id="CHEBI:36264"/>
        <dbReference type="ChEBI" id="CHEBI:62727"/>
        <dbReference type="ChEBI" id="CHEBI:71302"/>
        <dbReference type="ChEBI" id="CHEBI:456215"/>
    </reaction>
</comment>
<evidence type="ECO:0000256" key="1">
    <source>
        <dbReference type="ARBA" id="ARBA00005046"/>
    </source>
</evidence>
<dbReference type="GO" id="GO:0061599">
    <property type="term" value="F:molybdopterin molybdotransferase activity"/>
    <property type="evidence" value="ECO:0007669"/>
    <property type="project" value="UniProtKB-UniRule"/>
</dbReference>
<dbReference type="SUPFAM" id="SSF63867">
    <property type="entry name" value="MoeA C-terminal domain-like"/>
    <property type="match status" value="1"/>
</dbReference>
<comment type="similarity">
    <text evidence="2">In the N-terminal section; belongs to the MoaB/Mog family.</text>
</comment>
<dbReference type="Gene3D" id="3.40.980.10">
    <property type="entry name" value="MoaB/Mog-like domain"/>
    <property type="match status" value="1"/>
</dbReference>
<comment type="similarity">
    <text evidence="3">In the C-terminal section; belongs to the MoeA family.</text>
</comment>
<dbReference type="HOGENOM" id="CLU_010186_7_0_1"/>
<dbReference type="Gene3D" id="3.90.105.10">
    <property type="entry name" value="Molybdopterin biosynthesis moea protein, domain 2"/>
    <property type="match status" value="2"/>
</dbReference>
<evidence type="ECO:0000256" key="3">
    <source>
        <dbReference type="ARBA" id="ARBA00008339"/>
    </source>
</evidence>
<dbReference type="GO" id="GO:0046872">
    <property type="term" value="F:metal ion binding"/>
    <property type="evidence" value="ECO:0007669"/>
    <property type="project" value="UniProtKB-UniRule"/>
</dbReference>
<dbReference type="InParanoid" id="K1RIA0"/>
<dbReference type="InterPro" id="IPR005111">
    <property type="entry name" value="MoeA_C_domain_IV"/>
</dbReference>
<dbReference type="PANTHER" id="PTHR10192">
    <property type="entry name" value="MOLYBDOPTERIN BIOSYNTHESIS PROTEIN"/>
    <property type="match status" value="1"/>
</dbReference>
<protein>
    <submittedName>
        <fullName evidence="7">Gephyrin</fullName>
    </submittedName>
</protein>
<dbReference type="GO" id="GO:0005524">
    <property type="term" value="F:ATP binding"/>
    <property type="evidence" value="ECO:0007669"/>
    <property type="project" value="UniProtKB-UniRule"/>
</dbReference>
<evidence type="ECO:0000256" key="4">
    <source>
        <dbReference type="ARBA" id="ARBA00023150"/>
    </source>
</evidence>
<dbReference type="GO" id="GO:0005829">
    <property type="term" value="C:cytosol"/>
    <property type="evidence" value="ECO:0007669"/>
    <property type="project" value="TreeGrafter"/>
</dbReference>
<comment type="pathway">
    <text evidence="1 5">Cofactor biosynthesis; molybdopterin biosynthesis.</text>
</comment>
<keyword evidence="4 5" id="KW-0501">Molybdenum cofactor biosynthesis</keyword>
<dbReference type="SUPFAM" id="SSF63882">
    <property type="entry name" value="MoeA N-terminal region -like"/>
    <property type="match status" value="2"/>
</dbReference>
<keyword evidence="5" id="KW-0500">Molybdenum</keyword>
<keyword evidence="5" id="KW-0808">Transferase</keyword>
<comment type="function">
    <text evidence="5">Catalyzes two steps in the biosynthesis of the molybdenum cofactor. In the first step, molybdopterin is adenylated. Subsequently, molybdate is inserted into adenylated molybdopterin and AMP is released.</text>
</comment>
<dbReference type="AlphaFoldDB" id="K1RIA0"/>
<comment type="cofactor">
    <cofactor evidence="5">
        <name>Mg(2+)</name>
        <dbReference type="ChEBI" id="CHEBI:18420"/>
    </cofactor>
</comment>
<dbReference type="Pfam" id="PF00994">
    <property type="entry name" value="MoCF_biosynth"/>
    <property type="match status" value="1"/>
</dbReference>
<dbReference type="InterPro" id="IPR008284">
    <property type="entry name" value="MoCF_biosynth_CS"/>
</dbReference>
<dbReference type="PANTHER" id="PTHR10192:SF5">
    <property type="entry name" value="GEPHYRIN"/>
    <property type="match status" value="1"/>
</dbReference>
<accession>K1RIA0</accession>
<evidence type="ECO:0000256" key="2">
    <source>
        <dbReference type="ARBA" id="ARBA00007589"/>
    </source>
</evidence>
<dbReference type="Pfam" id="PF03453">
    <property type="entry name" value="MoeA_N"/>
    <property type="match status" value="2"/>
</dbReference>
<dbReference type="InterPro" id="IPR005110">
    <property type="entry name" value="MoeA_linker/N"/>
</dbReference>
<dbReference type="FunFam" id="2.40.340.10:FF:000001">
    <property type="entry name" value="Molybdopterin molybdenumtransferase"/>
    <property type="match status" value="1"/>
</dbReference>